<evidence type="ECO:0000259" key="2">
    <source>
        <dbReference type="Pfam" id="PF00675"/>
    </source>
</evidence>
<feature type="domain" description="Peptidase M16 C-terminal" evidence="3">
    <location>
        <begin position="188"/>
        <end position="361"/>
    </location>
</feature>
<dbReference type="SUPFAM" id="SSF63411">
    <property type="entry name" value="LuxS/MPP-like metallohydrolase"/>
    <property type="match status" value="2"/>
</dbReference>
<evidence type="ECO:0000313" key="4">
    <source>
        <dbReference type="EMBL" id="MRH21621.1"/>
    </source>
</evidence>
<proteinExistence type="predicted"/>
<feature type="domain" description="Peptidase M16 N-terminal" evidence="2">
    <location>
        <begin position="41"/>
        <end position="181"/>
    </location>
</feature>
<keyword evidence="1" id="KW-0732">Signal</keyword>
<protein>
    <submittedName>
        <fullName evidence="4">Insulinase family protein</fullName>
    </submittedName>
</protein>
<evidence type="ECO:0000313" key="5">
    <source>
        <dbReference type="Proteomes" id="UP000466730"/>
    </source>
</evidence>
<dbReference type="AlphaFoldDB" id="A0A844B5W7"/>
<accession>A0A844B5W7</accession>
<dbReference type="Pfam" id="PF05193">
    <property type="entry name" value="Peptidase_M16_C"/>
    <property type="match status" value="1"/>
</dbReference>
<sequence length="437" mass="47237">MIRLFALAGLVLWLALPARAAIEIREVTSPGGIGAWLVESHDIPFVALEIRFRGGTSLDAPGKRGAVNLMTALLEEGAGEMDARAFVRARDALAASFRFSAGSDSLSVSARMLTETRDHAVALLRQALHAPRFDADAVERVRGQVLASIRSDAQDPATIASRTFDRLAFGDHPYGSSIDGTEESVAALTREDLIEAYSRSIARDRIYVAAAGDITAEELGVLLDALFDGLPETGAPMPETAEYLLSGGLTVVPFDTPQSVAVFGHEGMERDHPDFFAAFVMNEVLGAGGFESRLMKEVRGKRGLTYGVYSYLYPMDSAALVLGQVASANDRIAEAISVIRDEWAKMATDGLTEQELDDIKTYLTGAYPLRFDGNAPIARILVGMQMEGLGIDYVNSRNDRIMALTLEDVRRVAGELLQPDRLHFVVAGQPEGLETTN</sequence>
<keyword evidence="5" id="KW-1185">Reference proteome</keyword>
<gene>
    <name evidence="4" type="ORF">GH815_11510</name>
</gene>
<dbReference type="Pfam" id="PF00675">
    <property type="entry name" value="Peptidase_M16"/>
    <property type="match status" value="1"/>
</dbReference>
<dbReference type="Gene3D" id="3.30.830.10">
    <property type="entry name" value="Metalloenzyme, LuxS/M16 peptidase-like"/>
    <property type="match status" value="2"/>
</dbReference>
<dbReference type="InterPro" id="IPR007863">
    <property type="entry name" value="Peptidase_M16_C"/>
</dbReference>
<dbReference type="InterPro" id="IPR011765">
    <property type="entry name" value="Pept_M16_N"/>
</dbReference>
<dbReference type="InterPro" id="IPR050361">
    <property type="entry name" value="MPP/UQCRC_Complex"/>
</dbReference>
<dbReference type="EMBL" id="WJPO01000017">
    <property type="protein sequence ID" value="MRH21621.1"/>
    <property type="molecule type" value="Genomic_DNA"/>
</dbReference>
<comment type="caution">
    <text evidence="4">The sequence shown here is derived from an EMBL/GenBank/DDBJ whole genome shotgun (WGS) entry which is preliminary data.</text>
</comment>
<evidence type="ECO:0000256" key="1">
    <source>
        <dbReference type="SAM" id="SignalP"/>
    </source>
</evidence>
<dbReference type="GO" id="GO:0046872">
    <property type="term" value="F:metal ion binding"/>
    <property type="evidence" value="ECO:0007669"/>
    <property type="project" value="InterPro"/>
</dbReference>
<dbReference type="OrthoDB" id="9811314at2"/>
<feature type="chain" id="PRO_5032462417" evidence="1">
    <location>
        <begin position="21"/>
        <end position="437"/>
    </location>
</feature>
<organism evidence="4 5">
    <name type="scientific">Rhodovulum strictum</name>
    <dbReference type="NCBI Taxonomy" id="58314"/>
    <lineage>
        <taxon>Bacteria</taxon>
        <taxon>Pseudomonadati</taxon>
        <taxon>Pseudomonadota</taxon>
        <taxon>Alphaproteobacteria</taxon>
        <taxon>Rhodobacterales</taxon>
        <taxon>Paracoccaceae</taxon>
        <taxon>Rhodovulum</taxon>
    </lineage>
</organism>
<feature type="signal peptide" evidence="1">
    <location>
        <begin position="1"/>
        <end position="20"/>
    </location>
</feature>
<evidence type="ECO:0000259" key="3">
    <source>
        <dbReference type="Pfam" id="PF05193"/>
    </source>
</evidence>
<reference evidence="4 5" key="1">
    <citation type="submission" date="2019-11" db="EMBL/GenBank/DDBJ databases">
        <title>Draft Whole-Genome sequence of the marine photosynthetic bacterium Rhodovulum strictum DSM 11289.</title>
        <authorList>
            <person name="Kyndt J.A."/>
            <person name="Meyer T.E."/>
        </authorList>
    </citation>
    <scope>NUCLEOTIDE SEQUENCE [LARGE SCALE GENOMIC DNA]</scope>
    <source>
        <strain evidence="4 5">DSM 11289</strain>
    </source>
</reference>
<dbReference type="PANTHER" id="PTHR11851">
    <property type="entry name" value="METALLOPROTEASE"/>
    <property type="match status" value="1"/>
</dbReference>
<dbReference type="Proteomes" id="UP000466730">
    <property type="component" value="Unassembled WGS sequence"/>
</dbReference>
<dbReference type="RefSeq" id="WP_153748920.1">
    <property type="nucleotide sequence ID" value="NZ_BAAADI010000035.1"/>
</dbReference>
<name>A0A844B5W7_9RHOB</name>
<dbReference type="InterPro" id="IPR011249">
    <property type="entry name" value="Metalloenz_LuxS/M16"/>
</dbReference>
<dbReference type="PANTHER" id="PTHR11851:SF224">
    <property type="entry name" value="PROCESSING PROTEASE"/>
    <property type="match status" value="1"/>
</dbReference>